<feature type="repeat" description="ANK" evidence="3">
    <location>
        <begin position="319"/>
        <end position="351"/>
    </location>
</feature>
<name>A0A0G4GNI1_VITBC</name>
<feature type="repeat" description="ANK" evidence="3">
    <location>
        <begin position="354"/>
        <end position="386"/>
    </location>
</feature>
<accession>A0A0G4GNI1</accession>
<dbReference type="PhylomeDB" id="A0A0G4GNI1"/>
<feature type="repeat" description="ANK" evidence="3">
    <location>
        <begin position="284"/>
        <end position="316"/>
    </location>
</feature>
<dbReference type="PROSITE" id="PS50297">
    <property type="entry name" value="ANK_REP_REGION"/>
    <property type="match status" value="3"/>
</dbReference>
<evidence type="ECO:0000256" key="3">
    <source>
        <dbReference type="PROSITE-ProRule" id="PRU00023"/>
    </source>
</evidence>
<dbReference type="PANTHER" id="PTHR24198">
    <property type="entry name" value="ANKYRIN REPEAT AND PROTEIN KINASE DOMAIN-CONTAINING PROTEIN"/>
    <property type="match status" value="1"/>
</dbReference>
<feature type="repeat" description="ANK" evidence="3">
    <location>
        <begin position="386"/>
        <end position="418"/>
    </location>
</feature>
<reference evidence="4 5" key="1">
    <citation type="submission" date="2014-11" db="EMBL/GenBank/DDBJ databases">
        <authorList>
            <person name="Zhu J."/>
            <person name="Qi W."/>
            <person name="Song R."/>
        </authorList>
    </citation>
    <scope>NUCLEOTIDE SEQUENCE [LARGE SCALE GENOMIC DNA]</scope>
</reference>
<dbReference type="EMBL" id="CDMY01000738">
    <property type="protein sequence ID" value="CEM31846.1"/>
    <property type="molecule type" value="Genomic_DNA"/>
</dbReference>
<dbReference type="AlphaFoldDB" id="A0A0G4GNI1"/>
<dbReference type="OMA" id="DGHTPCH"/>
<dbReference type="Proteomes" id="UP000041254">
    <property type="component" value="Unassembled WGS sequence"/>
</dbReference>
<dbReference type="InParanoid" id="A0A0G4GNI1"/>
<evidence type="ECO:0000313" key="5">
    <source>
        <dbReference type="Proteomes" id="UP000041254"/>
    </source>
</evidence>
<sequence>MGGNVDILKTIRTRRGPGVVKAKGRFLLSALHYAASEGHAAAVAQLLEWGCADEIDKPDCRSLTPFHLGAFCGRLDVLKVLYSKFGERLLEQRDEAGQFAIHLAAGEFNDNADVVTQLIEWGGIKELEKKRHDGLTLFGVAALCGRADALRAMHAKGGQALLSQKEEDSGNFPIHAAAGGSSGDAGRDTLGHVAVVRQLVDWGGLEELDRCDEYGNTPFHLAALCGCIFVMEAMYAKAGKALLDKQRKGGYFPIHWAADKGHVAVVNQLVEWKGTKELDKCDVNDNTPLHCAASGGHVSVIEAMYAKGGKTLLDKQNKDGYFAIHWAADKGHVGAVERLIEFGGTEELDKRDKDDDTPLHRAALGGHVSVIEAMYAKGGKTLLDKQNKVSIHFAADKGHVDAVERLIEFGGTEELDKRDNDDNTPFHQAAICGRVSVIDAMHAHRGQSLLDTYGNYKAFPIHLCVAGTATEGDTPGHVAVCKRLMELGGKVELDKRDEGLGTTPFHTAVFNGYVELMKTMFAVGGKPLLDARSNKGSLPIHQTEGAHTVSSRHIAAMKQLIEWGGVKQLKEKTSAGNTPFHTAAFNGSIELMNTMYAVGGKPLLDARNNDGELPIHRAAGCDTVSSRHIAAMKQLIEWGGVKQLKEKTKAGKTPLDLAQSDEMRRLLSSYK</sequence>
<proteinExistence type="predicted"/>
<dbReference type="OrthoDB" id="409391at2759"/>
<dbReference type="InterPro" id="IPR002110">
    <property type="entry name" value="Ankyrin_rpt"/>
</dbReference>
<dbReference type="SMART" id="SM00248">
    <property type="entry name" value="ANK"/>
    <property type="match status" value="14"/>
</dbReference>
<dbReference type="SUPFAM" id="SSF48403">
    <property type="entry name" value="Ankyrin repeat"/>
    <property type="match status" value="2"/>
</dbReference>
<gene>
    <name evidence="4" type="ORF">Vbra_2289</name>
</gene>
<keyword evidence="2 3" id="KW-0040">ANK repeat</keyword>
<dbReference type="STRING" id="1169540.A0A0G4GNI1"/>
<dbReference type="VEuPathDB" id="CryptoDB:Vbra_2289"/>
<dbReference type="PANTHER" id="PTHR24198:SF194">
    <property type="entry name" value="INVERSIN-A"/>
    <property type="match status" value="1"/>
</dbReference>
<dbReference type="InterPro" id="IPR036770">
    <property type="entry name" value="Ankyrin_rpt-contain_sf"/>
</dbReference>
<evidence type="ECO:0000256" key="2">
    <source>
        <dbReference type="ARBA" id="ARBA00023043"/>
    </source>
</evidence>
<protein>
    <submittedName>
        <fullName evidence="4">Uncharacterized protein</fullName>
    </submittedName>
</protein>
<evidence type="ECO:0000313" key="4">
    <source>
        <dbReference type="EMBL" id="CEM31846.1"/>
    </source>
</evidence>
<evidence type="ECO:0000256" key="1">
    <source>
        <dbReference type="ARBA" id="ARBA00022737"/>
    </source>
</evidence>
<organism evidence="4 5">
    <name type="scientific">Vitrella brassicaformis (strain CCMP3155)</name>
    <dbReference type="NCBI Taxonomy" id="1169540"/>
    <lineage>
        <taxon>Eukaryota</taxon>
        <taxon>Sar</taxon>
        <taxon>Alveolata</taxon>
        <taxon>Colpodellida</taxon>
        <taxon>Vitrellaceae</taxon>
        <taxon>Vitrella</taxon>
    </lineage>
</organism>
<keyword evidence="1" id="KW-0677">Repeat</keyword>
<keyword evidence="5" id="KW-1185">Reference proteome</keyword>
<dbReference type="PROSITE" id="PS50088">
    <property type="entry name" value="ANK_REPEAT"/>
    <property type="match status" value="4"/>
</dbReference>
<dbReference type="Pfam" id="PF13637">
    <property type="entry name" value="Ank_4"/>
    <property type="match status" value="2"/>
</dbReference>
<dbReference type="Gene3D" id="1.25.40.20">
    <property type="entry name" value="Ankyrin repeat-containing domain"/>
    <property type="match status" value="5"/>
</dbReference>
<dbReference type="Pfam" id="PF12796">
    <property type="entry name" value="Ank_2"/>
    <property type="match status" value="2"/>
</dbReference>